<name>A0A1H8W1Y3_9BACL</name>
<evidence type="ECO:0000313" key="1">
    <source>
        <dbReference type="EMBL" id="SEP21635.1"/>
    </source>
</evidence>
<accession>A0A1H8W1Y3</accession>
<sequence length="107" mass="12507">MDGIKCNLSWIKGRLSCSSFYLPILDFRRGFHYLADYRQVHGGNQIIGWTKLITFLSYKNLLRTLSNYTEGGGVYPVGGFGYAGVSYKKQRWYRCFMNSFIRQMQIH</sequence>
<dbReference type="EMBL" id="FODH01000031">
    <property type="protein sequence ID" value="SEP21635.1"/>
    <property type="molecule type" value="Genomic_DNA"/>
</dbReference>
<reference evidence="1 2" key="1">
    <citation type="submission" date="2016-10" db="EMBL/GenBank/DDBJ databases">
        <authorList>
            <person name="de Groot N.N."/>
        </authorList>
    </citation>
    <scope>NUCLEOTIDE SEQUENCE [LARGE SCALE GENOMIC DNA]</scope>
    <source>
        <strain evidence="1 2">CGMCC 1.10238</strain>
    </source>
</reference>
<evidence type="ECO:0000313" key="2">
    <source>
        <dbReference type="Proteomes" id="UP000198809"/>
    </source>
</evidence>
<organism evidence="1 2">
    <name type="scientific">Paenibacillus sophorae</name>
    <dbReference type="NCBI Taxonomy" id="1333845"/>
    <lineage>
        <taxon>Bacteria</taxon>
        <taxon>Bacillati</taxon>
        <taxon>Bacillota</taxon>
        <taxon>Bacilli</taxon>
        <taxon>Bacillales</taxon>
        <taxon>Paenibacillaceae</taxon>
        <taxon>Paenibacillus</taxon>
    </lineage>
</organism>
<dbReference type="AlphaFoldDB" id="A0A1H8W1Y3"/>
<dbReference type="Proteomes" id="UP000198809">
    <property type="component" value="Unassembled WGS sequence"/>
</dbReference>
<gene>
    <name evidence="1" type="ORF">SAMN04487895_1315</name>
</gene>
<proteinExistence type="predicted"/>
<protein>
    <submittedName>
        <fullName evidence="1">Uncharacterized protein</fullName>
    </submittedName>
</protein>